<dbReference type="EMBL" id="CAEZYW010000077">
    <property type="protein sequence ID" value="CAB4738582.1"/>
    <property type="molecule type" value="Genomic_DNA"/>
</dbReference>
<dbReference type="SMART" id="SM00822">
    <property type="entry name" value="PKS_KR"/>
    <property type="match status" value="1"/>
</dbReference>
<dbReference type="PROSITE" id="PS00061">
    <property type="entry name" value="ADH_SHORT"/>
    <property type="match status" value="1"/>
</dbReference>
<gene>
    <name evidence="3" type="ORF">UFOPK2786_00641</name>
</gene>
<protein>
    <submittedName>
        <fullName evidence="3">Unannotated protein</fullName>
    </submittedName>
</protein>
<reference evidence="3" key="1">
    <citation type="submission" date="2020-05" db="EMBL/GenBank/DDBJ databases">
        <authorList>
            <person name="Chiriac C."/>
            <person name="Salcher M."/>
            <person name="Ghai R."/>
            <person name="Kavagutti S V."/>
        </authorList>
    </citation>
    <scope>NUCLEOTIDE SEQUENCE</scope>
</reference>
<dbReference type="GO" id="GO:0030497">
    <property type="term" value="P:fatty acid elongation"/>
    <property type="evidence" value="ECO:0007669"/>
    <property type="project" value="TreeGrafter"/>
</dbReference>
<dbReference type="InterPro" id="IPR020904">
    <property type="entry name" value="Sc_DH/Rdtase_CS"/>
</dbReference>
<dbReference type="FunFam" id="3.40.50.720:FF:000084">
    <property type="entry name" value="Short-chain dehydrogenase reductase"/>
    <property type="match status" value="1"/>
</dbReference>
<dbReference type="PRINTS" id="PR00081">
    <property type="entry name" value="GDHRDH"/>
</dbReference>
<evidence type="ECO:0000313" key="3">
    <source>
        <dbReference type="EMBL" id="CAB4738582.1"/>
    </source>
</evidence>
<dbReference type="PRINTS" id="PR00080">
    <property type="entry name" value="SDRFAMILY"/>
</dbReference>
<dbReference type="AlphaFoldDB" id="A0A6J6SUL5"/>
<dbReference type="InterPro" id="IPR036291">
    <property type="entry name" value="NAD(P)-bd_dom_sf"/>
</dbReference>
<comment type="similarity">
    <text evidence="1">Belongs to the short-chain dehydrogenases/reductases (SDR) family.</text>
</comment>
<dbReference type="SUPFAM" id="SSF51735">
    <property type="entry name" value="NAD(P)-binding Rossmann-fold domains"/>
    <property type="match status" value="1"/>
</dbReference>
<dbReference type="CDD" id="cd05233">
    <property type="entry name" value="SDR_c"/>
    <property type="match status" value="1"/>
</dbReference>
<dbReference type="Pfam" id="PF13561">
    <property type="entry name" value="adh_short_C2"/>
    <property type="match status" value="1"/>
</dbReference>
<accession>A0A6J6SUL5</accession>
<dbReference type="Gene3D" id="3.40.50.720">
    <property type="entry name" value="NAD(P)-binding Rossmann-like Domain"/>
    <property type="match status" value="1"/>
</dbReference>
<dbReference type="InterPro" id="IPR057326">
    <property type="entry name" value="KR_dom"/>
</dbReference>
<dbReference type="InterPro" id="IPR002347">
    <property type="entry name" value="SDR_fam"/>
</dbReference>
<evidence type="ECO:0000256" key="1">
    <source>
        <dbReference type="ARBA" id="ARBA00006484"/>
    </source>
</evidence>
<dbReference type="GO" id="GO:0016616">
    <property type="term" value="F:oxidoreductase activity, acting on the CH-OH group of donors, NAD or NADP as acceptor"/>
    <property type="evidence" value="ECO:0007669"/>
    <property type="project" value="UniProtKB-ARBA"/>
</dbReference>
<name>A0A6J6SUL5_9ZZZZ</name>
<evidence type="ECO:0000259" key="2">
    <source>
        <dbReference type="SMART" id="SM00822"/>
    </source>
</evidence>
<dbReference type="PANTHER" id="PTHR42760">
    <property type="entry name" value="SHORT-CHAIN DEHYDROGENASES/REDUCTASES FAMILY MEMBER"/>
    <property type="match status" value="1"/>
</dbReference>
<feature type="domain" description="Ketoreductase" evidence="2">
    <location>
        <begin position="11"/>
        <end position="191"/>
    </location>
</feature>
<sequence length="259" mass="26416">MMHTMNRFDGHTALVTGAASGIGLATARRLAAEGGAVALIDRDSTGLDAAVAVLAAEGSRARAWSVDVTDEAAVNDAVADAEASLGPISVLVTAAGILESGTVEGQSLALWDRTLAVNLRGQLLAARAVLPGMQTRSRGTVAMVSSVSAAVGDRGVSAYAVSKAGVSSLAKQIAAENAAMGIRCNAVLPGWINTPFNDAVFSSAQERLDEVARTVPLRREGTPEEVAALICFLCSDEASYITGTEILVDGGLLLGVAPR</sequence>
<proteinExistence type="inferred from homology"/>
<organism evidence="3">
    <name type="scientific">freshwater metagenome</name>
    <dbReference type="NCBI Taxonomy" id="449393"/>
    <lineage>
        <taxon>unclassified sequences</taxon>
        <taxon>metagenomes</taxon>
        <taxon>ecological metagenomes</taxon>
    </lineage>
</organism>
<dbReference type="PANTHER" id="PTHR42760:SF123">
    <property type="entry name" value="OXIDOREDUCTASE"/>
    <property type="match status" value="1"/>
</dbReference>